<keyword evidence="3" id="KW-1185">Reference proteome</keyword>
<feature type="region of interest" description="Disordered" evidence="1">
    <location>
        <begin position="30"/>
        <end position="62"/>
    </location>
</feature>
<evidence type="ECO:0000313" key="3">
    <source>
        <dbReference type="Proteomes" id="UP001346869"/>
    </source>
</evidence>
<comment type="caution">
    <text evidence="2">The sequence shown here is derived from an EMBL/GenBank/DDBJ whole genome shotgun (WGS) entry which is preliminary data.</text>
</comment>
<evidence type="ECO:0000313" key="2">
    <source>
        <dbReference type="EMBL" id="KAK5857011.1"/>
    </source>
</evidence>
<protein>
    <submittedName>
        <fullName evidence="2">Uncharacterized protein</fullName>
    </submittedName>
</protein>
<dbReference type="Proteomes" id="UP001346869">
    <property type="component" value="Unassembled WGS sequence"/>
</dbReference>
<sequence>MTGSVNRPRSFSEASLQICPPTPSLYPLPVLITPPPPGHTAREFSAATEDSPAVPPHSPSPSIYAPLPHRIYFRTP</sequence>
<gene>
    <name evidence="2" type="ORF">PBY51_010282</name>
</gene>
<accession>A0AAN7X3L6</accession>
<name>A0AAN7X3L6_ELEMC</name>
<dbReference type="AlphaFoldDB" id="A0AAN7X3L6"/>
<evidence type="ECO:0000256" key="1">
    <source>
        <dbReference type="SAM" id="MobiDB-lite"/>
    </source>
</evidence>
<reference evidence="2 3" key="2">
    <citation type="journal article" date="2023" name="Mol. Biol. Evol.">
        <title>Genomics of Secondarily Temperate Adaptation in the Only Non-Antarctic Icefish.</title>
        <authorList>
            <person name="Rivera-Colon A.G."/>
            <person name="Rayamajhi N."/>
            <person name="Minhas B.F."/>
            <person name="Madrigal G."/>
            <person name="Bilyk K.T."/>
            <person name="Yoon V."/>
            <person name="Hune M."/>
            <person name="Gregory S."/>
            <person name="Cheng C.H.C."/>
            <person name="Catchen J.M."/>
        </authorList>
    </citation>
    <scope>NUCLEOTIDE SEQUENCE [LARGE SCALE GENOMIC DNA]</scope>
    <source>
        <strain evidence="2">JMC-PN-2008</strain>
    </source>
</reference>
<reference evidence="2 3" key="1">
    <citation type="journal article" date="2023" name="Genes (Basel)">
        <title>Chromosome-Level Genome Assembly and Circadian Gene Repertoire of the Patagonia Blennie Eleginops maclovinus-The Closest Ancestral Proxy of Antarctic Cryonotothenioids.</title>
        <authorList>
            <person name="Cheng C.C."/>
            <person name="Rivera-Colon A.G."/>
            <person name="Minhas B.F."/>
            <person name="Wilson L."/>
            <person name="Rayamajhi N."/>
            <person name="Vargas-Chacoff L."/>
            <person name="Catchen J.M."/>
        </authorList>
    </citation>
    <scope>NUCLEOTIDE SEQUENCE [LARGE SCALE GENOMIC DNA]</scope>
    <source>
        <strain evidence="2">JMC-PN-2008</strain>
    </source>
</reference>
<dbReference type="EMBL" id="JAUZQC010000016">
    <property type="protein sequence ID" value="KAK5857011.1"/>
    <property type="molecule type" value="Genomic_DNA"/>
</dbReference>
<proteinExistence type="predicted"/>
<organism evidence="2 3">
    <name type="scientific">Eleginops maclovinus</name>
    <name type="common">Patagonian blennie</name>
    <name type="synonym">Eleginus maclovinus</name>
    <dbReference type="NCBI Taxonomy" id="56733"/>
    <lineage>
        <taxon>Eukaryota</taxon>
        <taxon>Metazoa</taxon>
        <taxon>Chordata</taxon>
        <taxon>Craniata</taxon>
        <taxon>Vertebrata</taxon>
        <taxon>Euteleostomi</taxon>
        <taxon>Actinopterygii</taxon>
        <taxon>Neopterygii</taxon>
        <taxon>Teleostei</taxon>
        <taxon>Neoteleostei</taxon>
        <taxon>Acanthomorphata</taxon>
        <taxon>Eupercaria</taxon>
        <taxon>Perciformes</taxon>
        <taxon>Notothenioidei</taxon>
        <taxon>Eleginopidae</taxon>
        <taxon>Eleginops</taxon>
    </lineage>
</organism>